<dbReference type="Gene3D" id="2.40.10.220">
    <property type="entry name" value="predicted glycosyltransferase like domains"/>
    <property type="match status" value="1"/>
</dbReference>
<dbReference type="AlphaFoldDB" id="A0A3B1DCV7"/>
<reference evidence="2" key="1">
    <citation type="submission" date="2018-06" db="EMBL/GenBank/DDBJ databases">
        <authorList>
            <person name="Zhirakovskaya E."/>
        </authorList>
    </citation>
    <scope>NUCLEOTIDE SEQUENCE</scope>
</reference>
<dbReference type="InterPro" id="IPR009875">
    <property type="entry name" value="PilZ_domain"/>
</dbReference>
<organism evidence="2">
    <name type="scientific">hydrothermal vent metagenome</name>
    <dbReference type="NCBI Taxonomy" id="652676"/>
    <lineage>
        <taxon>unclassified sequences</taxon>
        <taxon>metagenomes</taxon>
        <taxon>ecological metagenomes</taxon>
    </lineage>
</organism>
<accession>A0A3B1DCV7</accession>
<proteinExistence type="predicted"/>
<evidence type="ECO:0000259" key="1">
    <source>
        <dbReference type="Pfam" id="PF07238"/>
    </source>
</evidence>
<dbReference type="Pfam" id="PF07238">
    <property type="entry name" value="PilZ"/>
    <property type="match status" value="1"/>
</dbReference>
<sequence length="117" mass="13339">MIQNLRRHHRYPILATAVVEVKNDKNPQPVEAMVSSISQSGMGVYSYVPLEKGTPVTIEVTFISVKGIKENDTAEGRVVWLSKMGKIYFVGIAFDEELNPVKQPRLYEHFFKVISWD</sequence>
<dbReference type="GO" id="GO:0035438">
    <property type="term" value="F:cyclic-di-GMP binding"/>
    <property type="evidence" value="ECO:0007669"/>
    <property type="project" value="InterPro"/>
</dbReference>
<dbReference type="SUPFAM" id="SSF141371">
    <property type="entry name" value="PilZ domain-like"/>
    <property type="match status" value="1"/>
</dbReference>
<evidence type="ECO:0000313" key="2">
    <source>
        <dbReference type="EMBL" id="VAX32700.1"/>
    </source>
</evidence>
<protein>
    <recommendedName>
        <fullName evidence="1">PilZ domain-containing protein</fullName>
    </recommendedName>
</protein>
<name>A0A3B1DCV7_9ZZZZ</name>
<dbReference type="EMBL" id="UOGH01000266">
    <property type="protein sequence ID" value="VAX32700.1"/>
    <property type="molecule type" value="Genomic_DNA"/>
</dbReference>
<feature type="domain" description="PilZ" evidence="1">
    <location>
        <begin position="5"/>
        <end position="101"/>
    </location>
</feature>
<gene>
    <name evidence="2" type="ORF">MNBD_NITROSPIRAE02-844</name>
</gene>